<evidence type="ECO:0000256" key="3">
    <source>
        <dbReference type="ARBA" id="ARBA00022603"/>
    </source>
</evidence>
<proteinExistence type="inferred from homology"/>
<comment type="similarity">
    <text evidence="6">Belongs to the methyltransferase superfamily. RsmI family.</text>
</comment>
<dbReference type="InterPro" id="IPR014776">
    <property type="entry name" value="4pyrrole_Mease_sub2"/>
</dbReference>
<comment type="caution">
    <text evidence="9">The sequence shown here is derived from an EMBL/GenBank/DDBJ whole genome shotgun (WGS) entry which is preliminary data.</text>
</comment>
<gene>
    <name evidence="6" type="primary">rsmI</name>
    <name evidence="9" type="ORF">HMPREF9225_0990</name>
</gene>
<dbReference type="PANTHER" id="PTHR46111">
    <property type="entry name" value="RIBOSOMAL RNA SMALL SUBUNIT METHYLTRANSFERASE I"/>
    <property type="match status" value="1"/>
</dbReference>
<evidence type="ECO:0000256" key="1">
    <source>
        <dbReference type="ARBA" id="ARBA00022490"/>
    </source>
</evidence>
<feature type="domain" description="Tetrapyrrole methylase" evidence="7">
    <location>
        <begin position="1"/>
        <end position="199"/>
    </location>
</feature>
<dbReference type="PROSITE" id="PS01296">
    <property type="entry name" value="RSMI"/>
    <property type="match status" value="1"/>
</dbReference>
<evidence type="ECO:0000256" key="6">
    <source>
        <dbReference type="HAMAP-Rule" id="MF_01877"/>
    </source>
</evidence>
<dbReference type="InterPro" id="IPR014777">
    <property type="entry name" value="4pyrrole_Mease_sub1"/>
</dbReference>
<organism evidence="9 10">
    <name type="scientific">Peptoniphilus duerdenii ATCC BAA-1640</name>
    <dbReference type="NCBI Taxonomy" id="862517"/>
    <lineage>
        <taxon>Bacteria</taxon>
        <taxon>Bacillati</taxon>
        <taxon>Bacillota</taxon>
        <taxon>Tissierellia</taxon>
        <taxon>Tissierellales</taxon>
        <taxon>Peptoniphilaceae</taxon>
        <taxon>Peptoniphilus</taxon>
    </lineage>
</organism>
<dbReference type="EC" id="2.1.1.198" evidence="6"/>
<comment type="catalytic activity">
    <reaction evidence="6">
        <text>cytidine(1402) in 16S rRNA + S-adenosyl-L-methionine = 2'-O-methylcytidine(1402) in 16S rRNA + S-adenosyl-L-homocysteine + H(+)</text>
        <dbReference type="Rhea" id="RHEA:42924"/>
        <dbReference type="Rhea" id="RHEA-COMP:10285"/>
        <dbReference type="Rhea" id="RHEA-COMP:10286"/>
        <dbReference type="ChEBI" id="CHEBI:15378"/>
        <dbReference type="ChEBI" id="CHEBI:57856"/>
        <dbReference type="ChEBI" id="CHEBI:59789"/>
        <dbReference type="ChEBI" id="CHEBI:74495"/>
        <dbReference type="ChEBI" id="CHEBI:82748"/>
        <dbReference type="EC" id="2.1.1.198"/>
    </reaction>
</comment>
<dbReference type="Proteomes" id="UP000003280">
    <property type="component" value="Unassembled WGS sequence"/>
</dbReference>
<dbReference type="FunFam" id="3.40.1010.10:FF:000007">
    <property type="entry name" value="Ribosomal RNA small subunit methyltransferase I"/>
    <property type="match status" value="1"/>
</dbReference>
<keyword evidence="3 6" id="KW-0489">Methyltransferase</keyword>
<evidence type="ECO:0000313" key="10">
    <source>
        <dbReference type="Proteomes" id="UP000003280"/>
    </source>
</evidence>
<dbReference type="HOGENOM" id="CLU_044779_1_0_9"/>
<dbReference type="PIRSF" id="PIRSF005917">
    <property type="entry name" value="MTase_YraL"/>
    <property type="match status" value="1"/>
</dbReference>
<dbReference type="CDD" id="cd11648">
    <property type="entry name" value="RsmI"/>
    <property type="match status" value="1"/>
</dbReference>
<evidence type="ECO:0000259" key="7">
    <source>
        <dbReference type="Pfam" id="PF00590"/>
    </source>
</evidence>
<feature type="domain" description="RsmI HTH" evidence="8">
    <location>
        <begin position="233"/>
        <end position="264"/>
    </location>
</feature>
<evidence type="ECO:0000259" key="8">
    <source>
        <dbReference type="Pfam" id="PF23016"/>
    </source>
</evidence>
<dbReference type="HAMAP" id="MF_01877">
    <property type="entry name" value="16SrRNA_methyltr_I"/>
    <property type="match status" value="1"/>
</dbReference>
<reference evidence="9 10" key="1">
    <citation type="submission" date="2010-07" db="EMBL/GenBank/DDBJ databases">
        <authorList>
            <person name="Muzny D."/>
            <person name="Qin X."/>
            <person name="Deng J."/>
            <person name="Jiang H."/>
            <person name="Liu Y."/>
            <person name="Qu J."/>
            <person name="Song X.-Z."/>
            <person name="Zhang L."/>
            <person name="Thornton R."/>
            <person name="Coyle M."/>
            <person name="Francisco L."/>
            <person name="Jackson L."/>
            <person name="Javaid M."/>
            <person name="Korchina V."/>
            <person name="Kovar C."/>
            <person name="Mata R."/>
            <person name="Mathew T."/>
            <person name="Ngo R."/>
            <person name="Nguyen L."/>
            <person name="Nguyen N."/>
            <person name="Okwuonu G."/>
            <person name="Ongeri F."/>
            <person name="Pham C."/>
            <person name="Simmons D."/>
            <person name="Wilczek-Boney K."/>
            <person name="Hale W."/>
            <person name="Jakkamsetti A."/>
            <person name="Pham P."/>
            <person name="Ruth R."/>
            <person name="San Lucas F."/>
            <person name="Warren J."/>
            <person name="Zhang J."/>
            <person name="Zhao Z."/>
            <person name="Zhou C."/>
            <person name="Zhu D."/>
            <person name="Lee S."/>
            <person name="Bess C."/>
            <person name="Blankenburg K."/>
            <person name="Forbes L."/>
            <person name="Fu Q."/>
            <person name="Gubbala S."/>
            <person name="Hirani K."/>
            <person name="Jayaseelan J.C."/>
            <person name="Lara F."/>
            <person name="Munidasa M."/>
            <person name="Palculict T."/>
            <person name="Patil S."/>
            <person name="Pu L.-L."/>
            <person name="Saada N."/>
            <person name="Tang L."/>
            <person name="Weissenberger G."/>
            <person name="Zhu Y."/>
            <person name="Hemphill L."/>
            <person name="Shang Y."/>
            <person name="Youmans B."/>
            <person name="Ayvaz T."/>
            <person name="Ross M."/>
            <person name="Santibanez J."/>
            <person name="Aqrawi P."/>
            <person name="Gross S."/>
            <person name="Joshi V."/>
            <person name="Fowler G."/>
            <person name="Nazareth L."/>
            <person name="Reid J."/>
            <person name="Worley K."/>
            <person name="Petrosino J."/>
            <person name="Highlander S."/>
            <person name="Gibbs R."/>
        </authorList>
    </citation>
    <scope>NUCLEOTIDE SEQUENCE [LARGE SCALE GENOMIC DNA]</scope>
    <source>
        <strain evidence="9 10">ATCC BAA-1640</strain>
    </source>
</reference>
<dbReference type="InterPro" id="IPR035996">
    <property type="entry name" value="4pyrrol_Methylase_sf"/>
</dbReference>
<dbReference type="PANTHER" id="PTHR46111:SF1">
    <property type="entry name" value="RIBOSOMAL RNA SMALL SUBUNIT METHYLTRANSFERASE I"/>
    <property type="match status" value="1"/>
</dbReference>
<dbReference type="eggNOG" id="COG0313">
    <property type="taxonomic scope" value="Bacteria"/>
</dbReference>
<dbReference type="InterPro" id="IPR000878">
    <property type="entry name" value="4pyrrol_Mease"/>
</dbReference>
<comment type="subcellular location">
    <subcellularLocation>
        <location evidence="6">Cytoplasm</location>
    </subcellularLocation>
</comment>
<evidence type="ECO:0000256" key="2">
    <source>
        <dbReference type="ARBA" id="ARBA00022552"/>
    </source>
</evidence>
<accession>E0NLF1</accession>
<dbReference type="InterPro" id="IPR008189">
    <property type="entry name" value="rRNA_ssu_MeTfrase_I"/>
</dbReference>
<dbReference type="Pfam" id="PF00590">
    <property type="entry name" value="TP_methylase"/>
    <property type="match status" value="1"/>
</dbReference>
<dbReference type="RefSeq" id="WP_008901804.1">
    <property type="nucleotide sequence ID" value="NZ_GL397071.1"/>
</dbReference>
<keyword evidence="4 6" id="KW-0808">Transferase</keyword>
<dbReference type="AlphaFoldDB" id="E0NLF1"/>
<dbReference type="OrthoDB" id="9809084at2"/>
<evidence type="ECO:0000313" key="9">
    <source>
        <dbReference type="EMBL" id="EFM25341.1"/>
    </source>
</evidence>
<dbReference type="GO" id="GO:0070677">
    <property type="term" value="F:rRNA (cytosine-2'-O-)-methyltransferase activity"/>
    <property type="evidence" value="ECO:0007669"/>
    <property type="project" value="UniProtKB-UniRule"/>
</dbReference>
<dbReference type="SUPFAM" id="SSF53790">
    <property type="entry name" value="Tetrapyrrole methylase"/>
    <property type="match status" value="1"/>
</dbReference>
<sequence>MIYFCPTPIGNLEDITLRTLNVLKSVDIICCEDTRNSIKLLNNFDIKKRLIAYHKFNERQKVDELIELSEKNDIAIISDAGMPGISDPGFILMKELIDRDIKFEVLPGSTASILALLYSGFSTDHFFFYGFLDSKRSKRLKELEDLKELKFPIIFYEAPHRILETLEDMREVFGSREISISRELTKMFEEHIRGSIDEILEMDLTLKGEFVIVVDGYEAEEVEVNIKAELEKKVATGMKMSQAIKEVAKEFGLKKNDVYKVSLEDE</sequence>
<keyword evidence="5 6" id="KW-0949">S-adenosyl-L-methionine</keyword>
<dbReference type="NCBIfam" id="TIGR00096">
    <property type="entry name" value="16S rRNA (cytidine(1402)-2'-O)-methyltransferase"/>
    <property type="match status" value="1"/>
</dbReference>
<dbReference type="FunFam" id="3.30.950.10:FF:000002">
    <property type="entry name" value="Ribosomal RNA small subunit methyltransferase I"/>
    <property type="match status" value="1"/>
</dbReference>
<dbReference type="Gene3D" id="3.40.1010.10">
    <property type="entry name" value="Cobalt-precorrin-4 Transmethylase, Domain 1"/>
    <property type="match status" value="1"/>
</dbReference>
<evidence type="ECO:0000256" key="5">
    <source>
        <dbReference type="ARBA" id="ARBA00022691"/>
    </source>
</evidence>
<dbReference type="STRING" id="862517.HMPREF9225_0990"/>
<dbReference type="InterPro" id="IPR053910">
    <property type="entry name" value="RsmI_HTH"/>
</dbReference>
<name>E0NLF1_9FIRM</name>
<protein>
    <recommendedName>
        <fullName evidence="6">Ribosomal RNA small subunit methyltransferase I</fullName>
        <ecNumber evidence="6">2.1.1.198</ecNumber>
    </recommendedName>
    <alternativeName>
        <fullName evidence="6">16S rRNA 2'-O-ribose C1402 methyltransferase</fullName>
    </alternativeName>
    <alternativeName>
        <fullName evidence="6">rRNA (cytidine-2'-O-)-methyltransferase RsmI</fullName>
    </alternativeName>
</protein>
<keyword evidence="1 6" id="KW-0963">Cytoplasm</keyword>
<comment type="function">
    <text evidence="6">Catalyzes the 2'-O-methylation of the ribose of cytidine 1402 (C1402) in 16S rRNA.</text>
</comment>
<dbReference type="EMBL" id="AEEH01000039">
    <property type="protein sequence ID" value="EFM25341.1"/>
    <property type="molecule type" value="Genomic_DNA"/>
</dbReference>
<keyword evidence="10" id="KW-1185">Reference proteome</keyword>
<dbReference type="InterPro" id="IPR018063">
    <property type="entry name" value="SAM_MeTrfase_RsmI_CS"/>
</dbReference>
<evidence type="ECO:0000256" key="4">
    <source>
        <dbReference type="ARBA" id="ARBA00022679"/>
    </source>
</evidence>
<dbReference type="Pfam" id="PF23016">
    <property type="entry name" value="RsmI_C"/>
    <property type="match status" value="1"/>
</dbReference>
<dbReference type="Gene3D" id="3.30.950.10">
    <property type="entry name" value="Methyltransferase, Cobalt-precorrin-4 Transmethylase, Domain 2"/>
    <property type="match status" value="1"/>
</dbReference>
<dbReference type="GO" id="GO:0005737">
    <property type="term" value="C:cytoplasm"/>
    <property type="evidence" value="ECO:0007669"/>
    <property type="project" value="UniProtKB-SubCell"/>
</dbReference>
<keyword evidence="2 6" id="KW-0698">rRNA processing</keyword>